<proteinExistence type="predicted"/>
<dbReference type="eggNOG" id="COG1191">
    <property type="taxonomic scope" value="Bacteria"/>
</dbReference>
<accession>A0A081BJC5</accession>
<dbReference type="GO" id="GO:0006352">
    <property type="term" value="P:DNA-templated transcription initiation"/>
    <property type="evidence" value="ECO:0007669"/>
    <property type="project" value="InterPro"/>
</dbReference>
<comment type="caution">
    <text evidence="2">The sequence shown here is derived from an EMBL/GenBank/DDBJ whole genome shotgun (WGS) entry which is preliminary data.</text>
</comment>
<evidence type="ECO:0000313" key="2">
    <source>
        <dbReference type="EMBL" id="GAK48143.1"/>
    </source>
</evidence>
<dbReference type="InterPro" id="IPR007627">
    <property type="entry name" value="RNA_pol_sigma70_r2"/>
</dbReference>
<dbReference type="STRING" id="1291743.LOSG293_200080"/>
<evidence type="ECO:0000259" key="1">
    <source>
        <dbReference type="Pfam" id="PF04542"/>
    </source>
</evidence>
<dbReference type="RefSeq" id="WP_034528299.1">
    <property type="nucleotide sequence ID" value="NZ_BBAZ01000019.1"/>
</dbReference>
<dbReference type="GO" id="GO:0003700">
    <property type="term" value="F:DNA-binding transcription factor activity"/>
    <property type="evidence" value="ECO:0007669"/>
    <property type="project" value="InterPro"/>
</dbReference>
<dbReference type="EMBL" id="BBJM01000020">
    <property type="protein sequence ID" value="GAK48143.1"/>
    <property type="molecule type" value="Genomic_DNA"/>
</dbReference>
<dbReference type="AlphaFoldDB" id="A0A081BJC5"/>
<protein>
    <submittedName>
        <fullName evidence="2">Competence protein ComX</fullName>
    </submittedName>
</protein>
<dbReference type="SUPFAM" id="SSF88946">
    <property type="entry name" value="Sigma2 domain of RNA polymerase sigma factors"/>
    <property type="match status" value="1"/>
</dbReference>
<dbReference type="NCBIfam" id="TIGR02937">
    <property type="entry name" value="sigma70-ECF"/>
    <property type="match status" value="1"/>
</dbReference>
<dbReference type="Gene3D" id="1.10.1740.10">
    <property type="match status" value="1"/>
</dbReference>
<feature type="domain" description="RNA polymerase sigma-70 region 2" evidence="1">
    <location>
        <begin position="39"/>
        <end position="102"/>
    </location>
</feature>
<dbReference type="OrthoDB" id="1767844at2"/>
<dbReference type="InterPro" id="IPR014284">
    <property type="entry name" value="RNA_pol_sigma-70_dom"/>
</dbReference>
<reference evidence="2" key="1">
    <citation type="journal article" date="2014" name="Genome Announc.">
        <title>Draft Genome Sequence of Lactobacillus oryzae Strain SG293T.</title>
        <authorList>
            <person name="Tanizawa Y."/>
            <person name="Fujisawa T."/>
            <person name="Mochizuki T."/>
            <person name="Kaminuma E."/>
            <person name="Nakamura Y."/>
            <person name="Tohno M."/>
        </authorList>
    </citation>
    <scope>NUCLEOTIDE SEQUENCE [LARGE SCALE GENOMIC DNA]</scope>
    <source>
        <strain evidence="2">SG293</strain>
    </source>
</reference>
<organism evidence="2 3">
    <name type="scientific">Secundilactobacillus oryzae JCM 18671</name>
    <dbReference type="NCBI Taxonomy" id="1291743"/>
    <lineage>
        <taxon>Bacteria</taxon>
        <taxon>Bacillati</taxon>
        <taxon>Bacillota</taxon>
        <taxon>Bacilli</taxon>
        <taxon>Lactobacillales</taxon>
        <taxon>Lactobacillaceae</taxon>
        <taxon>Secundilactobacillus</taxon>
    </lineage>
</organism>
<dbReference type="InterPro" id="IPR013325">
    <property type="entry name" value="RNA_pol_sigma_r2"/>
</dbReference>
<keyword evidence="3" id="KW-1185">Reference proteome</keyword>
<evidence type="ECO:0000313" key="3">
    <source>
        <dbReference type="Proteomes" id="UP000028700"/>
    </source>
</evidence>
<name>A0A081BJC5_9LACO</name>
<gene>
    <name evidence="2" type="ORF">LOSG293_200080</name>
</gene>
<dbReference type="Pfam" id="PF04542">
    <property type="entry name" value="Sigma70_r2"/>
    <property type="match status" value="1"/>
</dbReference>
<sequence length="202" mass="23832">MTIKRFNQQTGTYHQLTDLEILEQLTSETSLLFSELLIRYYPLIRSIETRYPISGLEWDDWVQEASYVLWKAASSYSTSRRITFGAYYKRILINQRVDLLRASLAYKRQMDRIAYSLDIDPEFYENSLQDDKVVLPETKTLYDEAIQDYLAVQLSPFEREVLLKTFSHPTLEAVALNLKVPVRKVRSAYERAHKKAQRLLEH</sequence>
<dbReference type="Proteomes" id="UP000028700">
    <property type="component" value="Unassembled WGS sequence"/>
</dbReference>